<evidence type="ECO:0000256" key="2">
    <source>
        <dbReference type="ARBA" id="ARBA00022525"/>
    </source>
</evidence>
<dbReference type="PANTHER" id="PTHR24039">
    <property type="entry name" value="FIBRILLIN-RELATED"/>
    <property type="match status" value="1"/>
</dbReference>
<dbReference type="InterPro" id="IPR049883">
    <property type="entry name" value="NOTCH1_EGF-like"/>
</dbReference>
<evidence type="ECO:0000256" key="5">
    <source>
        <dbReference type="ARBA" id="ARBA00022737"/>
    </source>
</evidence>
<keyword evidence="4" id="KW-0732">Signal</keyword>
<dbReference type="InterPro" id="IPR000742">
    <property type="entry name" value="EGF"/>
</dbReference>
<dbReference type="PROSITE" id="PS01187">
    <property type="entry name" value="EGF_CA"/>
    <property type="match status" value="1"/>
</dbReference>
<dbReference type="InterPro" id="IPR009030">
    <property type="entry name" value="Growth_fac_rcpt_cys_sf"/>
</dbReference>
<reference evidence="9" key="1">
    <citation type="submission" date="2023-07" db="EMBL/GenBank/DDBJ databases">
        <authorList>
            <person name="Stuckert A."/>
        </authorList>
    </citation>
    <scope>NUCLEOTIDE SEQUENCE</scope>
</reference>
<dbReference type="CDD" id="cd00054">
    <property type="entry name" value="EGF_CA"/>
    <property type="match status" value="2"/>
</dbReference>
<dbReference type="SMART" id="SM00181">
    <property type="entry name" value="EGF"/>
    <property type="match status" value="3"/>
</dbReference>
<dbReference type="SMART" id="SM00179">
    <property type="entry name" value="EGF_CA"/>
    <property type="match status" value="2"/>
</dbReference>
<dbReference type="InterPro" id="IPR056861">
    <property type="entry name" value="HMCN1-like_VWA"/>
</dbReference>
<organism evidence="9 10">
    <name type="scientific">Ranitomeya imitator</name>
    <name type="common">mimic poison frog</name>
    <dbReference type="NCBI Taxonomy" id="111125"/>
    <lineage>
        <taxon>Eukaryota</taxon>
        <taxon>Metazoa</taxon>
        <taxon>Chordata</taxon>
        <taxon>Craniata</taxon>
        <taxon>Vertebrata</taxon>
        <taxon>Euteleostomi</taxon>
        <taxon>Amphibia</taxon>
        <taxon>Batrachia</taxon>
        <taxon>Anura</taxon>
        <taxon>Neobatrachia</taxon>
        <taxon>Hyloidea</taxon>
        <taxon>Dendrobatidae</taxon>
        <taxon>Dendrobatinae</taxon>
        <taxon>Ranitomeya</taxon>
    </lineage>
</organism>
<keyword evidence="10" id="KW-1185">Reference proteome</keyword>
<dbReference type="PROSITE" id="PS00010">
    <property type="entry name" value="ASX_HYDROXYL"/>
    <property type="match status" value="2"/>
</dbReference>
<dbReference type="SUPFAM" id="SSF57184">
    <property type="entry name" value="Growth factor receptor domain"/>
    <property type="match status" value="1"/>
</dbReference>
<dbReference type="Pfam" id="PF25106">
    <property type="entry name" value="VWA_4"/>
    <property type="match status" value="1"/>
</dbReference>
<evidence type="ECO:0000256" key="4">
    <source>
        <dbReference type="ARBA" id="ARBA00022729"/>
    </source>
</evidence>
<feature type="domain" description="EGF-like" evidence="8">
    <location>
        <begin position="414"/>
        <end position="455"/>
    </location>
</feature>
<evidence type="ECO:0000256" key="1">
    <source>
        <dbReference type="ARBA" id="ARBA00004613"/>
    </source>
</evidence>
<evidence type="ECO:0000259" key="8">
    <source>
        <dbReference type="PROSITE" id="PS50026"/>
    </source>
</evidence>
<evidence type="ECO:0000313" key="10">
    <source>
        <dbReference type="Proteomes" id="UP001176940"/>
    </source>
</evidence>
<evidence type="ECO:0000313" key="9">
    <source>
        <dbReference type="EMBL" id="CAJ0967194.1"/>
    </source>
</evidence>
<keyword evidence="5" id="KW-0677">Repeat</keyword>
<dbReference type="PROSITE" id="PS50026">
    <property type="entry name" value="EGF_3"/>
    <property type="match status" value="1"/>
</dbReference>
<comment type="subcellular location">
    <subcellularLocation>
        <location evidence="1">Secreted</location>
    </subcellularLocation>
</comment>
<keyword evidence="6" id="KW-1015">Disulfide bond</keyword>
<dbReference type="PANTHER" id="PTHR24039:SF48">
    <property type="entry name" value="FIBRILLIN-2 ISOFORM X1-RELATED"/>
    <property type="match status" value="1"/>
</dbReference>
<accession>A0ABN9MP44</accession>
<evidence type="ECO:0000256" key="3">
    <source>
        <dbReference type="ARBA" id="ARBA00022536"/>
    </source>
</evidence>
<dbReference type="PROSITE" id="PS01186">
    <property type="entry name" value="EGF_2"/>
    <property type="match status" value="1"/>
</dbReference>
<dbReference type="EMBL" id="CAUEEQ010078135">
    <property type="protein sequence ID" value="CAJ0967194.1"/>
    <property type="molecule type" value="Genomic_DNA"/>
</dbReference>
<sequence>MTAYKLFEAWRSTRQILSCINFLKIIVETQSRLYHDSSVFDHFALVRSELFYNDDEHRVLFSDICGGCKRFYEDDLSQLKLVNGWLLDRVSARFPCGVRQYTMVEFNDPKLPIQERCLDISLIALYATGGGDCPELAMGGLQMGLERSPDNSVIMVLTDASAKDYNNQTLINNIYSLISSKNSQVFFLITGLCSGLDDPQFLIYRDIAYKSFGHVFQINLSQLSQVFYYLDFTLSRPVNTSTRLLSVEYKGGNNSDQFVIALVFSKVIVTTDGILTTISIIDQDHSFVSMETIVSETWGSVYVVNNPGKGTWTMNLYGYGPYSVTVEGVKATNISAATDCSECHPNATCEAFSERKECHCNKGLIGDGFECSDIDECAYSWSNNCSSLCINTYGSYRCECPRGLTKNSLGICVDIDECSDRNLSSCHPLANCTNYVGGYTCSCPYGYYGNGKDCELNECMMGVCSQGMDCAKSKGYFKCFDPCTNYTTLDEPWRSITVVVMVITVIPAYPDGIGL</sequence>
<proteinExistence type="predicted"/>
<dbReference type="InterPro" id="IPR024731">
    <property type="entry name" value="NELL2-like_EGF"/>
</dbReference>
<evidence type="ECO:0000256" key="6">
    <source>
        <dbReference type="ARBA" id="ARBA00023157"/>
    </source>
</evidence>
<comment type="caution">
    <text evidence="7">Lacks conserved residue(s) required for the propagation of feature annotation.</text>
</comment>
<gene>
    <name evidence="9" type="ORF">RIMI_LOCUS22031870</name>
</gene>
<dbReference type="Proteomes" id="UP001176940">
    <property type="component" value="Unassembled WGS sequence"/>
</dbReference>
<name>A0ABN9MP44_9NEOB</name>
<dbReference type="InterPro" id="IPR018097">
    <property type="entry name" value="EGF_Ca-bd_CS"/>
</dbReference>
<comment type="caution">
    <text evidence="9">The sequence shown here is derived from an EMBL/GenBank/DDBJ whole genome shotgun (WGS) entry which is preliminary data.</text>
</comment>
<evidence type="ECO:0000256" key="7">
    <source>
        <dbReference type="PROSITE-ProRule" id="PRU00076"/>
    </source>
</evidence>
<dbReference type="InterPro" id="IPR000152">
    <property type="entry name" value="EGF-type_Asp/Asn_hydroxyl_site"/>
</dbReference>
<protein>
    <recommendedName>
        <fullName evidence="8">EGF-like domain-containing protein</fullName>
    </recommendedName>
</protein>
<dbReference type="Pfam" id="PF07645">
    <property type="entry name" value="EGF_CA"/>
    <property type="match status" value="1"/>
</dbReference>
<dbReference type="Pfam" id="PF12947">
    <property type="entry name" value="EGF_3"/>
    <property type="match status" value="1"/>
</dbReference>
<keyword evidence="3 7" id="KW-0245">EGF-like domain</keyword>
<dbReference type="InterPro" id="IPR001881">
    <property type="entry name" value="EGF-like_Ca-bd_dom"/>
</dbReference>
<keyword evidence="2" id="KW-0964">Secreted</keyword>
<dbReference type="Gene3D" id="2.10.25.10">
    <property type="entry name" value="Laminin"/>
    <property type="match status" value="3"/>
</dbReference>